<proteinExistence type="predicted"/>
<dbReference type="AlphaFoldDB" id="D7LBT3"/>
<organism evidence="2">
    <name type="scientific">Arabidopsis lyrata subsp. lyrata</name>
    <name type="common">Lyre-leaved rock-cress</name>
    <dbReference type="NCBI Taxonomy" id="81972"/>
    <lineage>
        <taxon>Eukaryota</taxon>
        <taxon>Viridiplantae</taxon>
        <taxon>Streptophyta</taxon>
        <taxon>Embryophyta</taxon>
        <taxon>Tracheophyta</taxon>
        <taxon>Spermatophyta</taxon>
        <taxon>Magnoliopsida</taxon>
        <taxon>eudicotyledons</taxon>
        <taxon>Gunneridae</taxon>
        <taxon>Pentapetalae</taxon>
        <taxon>rosids</taxon>
        <taxon>malvids</taxon>
        <taxon>Brassicales</taxon>
        <taxon>Brassicaceae</taxon>
        <taxon>Camelineae</taxon>
        <taxon>Arabidopsis</taxon>
    </lineage>
</organism>
<dbReference type="HOGENOM" id="CLU_2695066_0_0_1"/>
<evidence type="ECO:0000313" key="2">
    <source>
        <dbReference type="Proteomes" id="UP000008694"/>
    </source>
</evidence>
<keyword evidence="2" id="KW-1185">Reference proteome</keyword>
<accession>D7LBT3</accession>
<feature type="non-terminal residue" evidence="1">
    <location>
        <position position="1"/>
    </location>
</feature>
<dbReference type="EMBL" id="GL348716">
    <property type="protein sequence ID" value="EFH58245.1"/>
    <property type="molecule type" value="Genomic_DNA"/>
</dbReference>
<name>D7LBT3_ARALL</name>
<dbReference type="Proteomes" id="UP000008694">
    <property type="component" value="Unassembled WGS sequence"/>
</dbReference>
<evidence type="ECO:0000313" key="1">
    <source>
        <dbReference type="EMBL" id="EFH58245.1"/>
    </source>
</evidence>
<reference evidence="2" key="1">
    <citation type="journal article" date="2011" name="Nat. Genet.">
        <title>The Arabidopsis lyrata genome sequence and the basis of rapid genome size change.</title>
        <authorList>
            <person name="Hu T.T."/>
            <person name="Pattyn P."/>
            <person name="Bakker E.G."/>
            <person name="Cao J."/>
            <person name="Cheng J.-F."/>
            <person name="Clark R.M."/>
            <person name="Fahlgren N."/>
            <person name="Fawcett J.A."/>
            <person name="Grimwood J."/>
            <person name="Gundlach H."/>
            <person name="Haberer G."/>
            <person name="Hollister J.D."/>
            <person name="Ossowski S."/>
            <person name="Ottilar R.P."/>
            <person name="Salamov A.A."/>
            <person name="Schneeberger K."/>
            <person name="Spannagl M."/>
            <person name="Wang X."/>
            <person name="Yang L."/>
            <person name="Nasrallah M.E."/>
            <person name="Bergelson J."/>
            <person name="Carrington J.C."/>
            <person name="Gaut B.S."/>
            <person name="Schmutz J."/>
            <person name="Mayer K.F.X."/>
            <person name="Van de Peer Y."/>
            <person name="Grigoriev I.V."/>
            <person name="Nordborg M."/>
            <person name="Weigel D."/>
            <person name="Guo Y.-L."/>
        </authorList>
    </citation>
    <scope>NUCLEOTIDE SEQUENCE [LARGE SCALE GENOMIC DNA]</scope>
    <source>
        <strain evidence="2">cv. MN47</strain>
    </source>
</reference>
<dbReference type="Gramene" id="Al_scaffold_0004_3170">
    <property type="protein sequence ID" value="Al_scaffold_0004_3170"/>
    <property type="gene ID" value="Al_scaffold_0004_3170"/>
</dbReference>
<gene>
    <name evidence="1" type="ORF">ARALYDRAFT_670451</name>
</gene>
<sequence>VSPCFLLDSNKQSFMILLLRYIYQEHNLVLRVRQFFKPQQMRDTTKVKFKERRGREIFGREGDELVSPCSIQMV</sequence>
<protein>
    <submittedName>
        <fullName evidence="1">Predicted protein</fullName>
    </submittedName>
</protein>